<accession>A0AAW9Q356</accession>
<keyword evidence="1" id="KW-0472">Membrane</keyword>
<gene>
    <name evidence="2" type="ORF">V2H45_13045</name>
</gene>
<keyword evidence="3" id="KW-1185">Reference proteome</keyword>
<dbReference type="EMBL" id="JAZBJZ010000048">
    <property type="protein sequence ID" value="MEE3717660.1"/>
    <property type="molecule type" value="Genomic_DNA"/>
</dbReference>
<reference evidence="2" key="1">
    <citation type="submission" date="2024-01" db="EMBL/GenBank/DDBJ databases">
        <title>Bank of Algae and Cyanobacteria of the Azores (BACA) strain genomes.</title>
        <authorList>
            <person name="Luz R."/>
            <person name="Cordeiro R."/>
            <person name="Fonseca A."/>
            <person name="Goncalves V."/>
        </authorList>
    </citation>
    <scope>NUCLEOTIDE SEQUENCE</scope>
    <source>
        <strain evidence="2">BACA0141</strain>
    </source>
</reference>
<keyword evidence="1" id="KW-0812">Transmembrane</keyword>
<name>A0AAW9Q356_9CYAN</name>
<dbReference type="Proteomes" id="UP001333818">
    <property type="component" value="Unassembled WGS sequence"/>
</dbReference>
<dbReference type="SUPFAM" id="SSF103511">
    <property type="entry name" value="Chlorophyll a-b binding protein"/>
    <property type="match status" value="1"/>
</dbReference>
<dbReference type="Pfam" id="PF26394">
    <property type="entry name" value="Psb34"/>
    <property type="match status" value="1"/>
</dbReference>
<dbReference type="InterPro" id="IPR048028">
    <property type="entry name" value="Psb34-like"/>
</dbReference>
<dbReference type="RefSeq" id="WP_330484091.1">
    <property type="nucleotide sequence ID" value="NZ_JAZBJZ010000048.1"/>
</dbReference>
<evidence type="ECO:0000256" key="1">
    <source>
        <dbReference type="SAM" id="Phobius"/>
    </source>
</evidence>
<evidence type="ECO:0000313" key="2">
    <source>
        <dbReference type="EMBL" id="MEE3717660.1"/>
    </source>
</evidence>
<dbReference type="Gene3D" id="1.10.3460.10">
    <property type="entry name" value="Chlorophyll a/b binding protein domain"/>
    <property type="match status" value="1"/>
</dbReference>
<sequence>MKSGYTLNNEGILNNYAIEPQVYLEEAVQAGFTPYAELLNGRLAMIGFVSLLAMEVVTGHGLIWWLTNV</sequence>
<protein>
    <submittedName>
        <fullName evidence="2">Chlorophyll a/b-binding protein</fullName>
    </submittedName>
</protein>
<evidence type="ECO:0000313" key="3">
    <source>
        <dbReference type="Proteomes" id="UP001333818"/>
    </source>
</evidence>
<comment type="caution">
    <text evidence="2">The sequence shown here is derived from an EMBL/GenBank/DDBJ whole genome shotgun (WGS) entry which is preliminary data.</text>
</comment>
<organism evidence="2 3">
    <name type="scientific">Tumidithrix elongata BACA0141</name>
    <dbReference type="NCBI Taxonomy" id="2716417"/>
    <lineage>
        <taxon>Bacteria</taxon>
        <taxon>Bacillati</taxon>
        <taxon>Cyanobacteriota</taxon>
        <taxon>Cyanophyceae</taxon>
        <taxon>Pseudanabaenales</taxon>
        <taxon>Pseudanabaenaceae</taxon>
        <taxon>Tumidithrix</taxon>
        <taxon>Tumidithrix elongata</taxon>
    </lineage>
</organism>
<feature type="transmembrane region" description="Helical" evidence="1">
    <location>
        <begin position="43"/>
        <end position="66"/>
    </location>
</feature>
<proteinExistence type="predicted"/>
<dbReference type="AlphaFoldDB" id="A0AAW9Q356"/>
<keyword evidence="1" id="KW-1133">Transmembrane helix</keyword>